<dbReference type="RefSeq" id="WP_169144367.1">
    <property type="nucleotide sequence ID" value="NZ_JABBGA010000002.1"/>
</dbReference>
<gene>
    <name evidence="1" type="ORF">HHL15_03100</name>
</gene>
<organism evidence="1 2">
    <name type="scientific">Zoogloea dura</name>
    <dbReference type="NCBI Taxonomy" id="2728840"/>
    <lineage>
        <taxon>Bacteria</taxon>
        <taxon>Pseudomonadati</taxon>
        <taxon>Pseudomonadota</taxon>
        <taxon>Betaproteobacteria</taxon>
        <taxon>Rhodocyclales</taxon>
        <taxon>Zoogloeaceae</taxon>
        <taxon>Zoogloea</taxon>
    </lineage>
</organism>
<dbReference type="EMBL" id="JABBGA010000002">
    <property type="protein sequence ID" value="NML24717.1"/>
    <property type="molecule type" value="Genomic_DNA"/>
</dbReference>
<keyword evidence="2" id="KW-1185">Reference proteome</keyword>
<comment type="caution">
    <text evidence="1">The sequence shown here is derived from an EMBL/GenBank/DDBJ whole genome shotgun (WGS) entry which is preliminary data.</text>
</comment>
<proteinExistence type="predicted"/>
<evidence type="ECO:0000313" key="1">
    <source>
        <dbReference type="EMBL" id="NML24717.1"/>
    </source>
</evidence>
<accession>A0A848FXP6</accession>
<name>A0A848FXP6_9RHOO</name>
<dbReference type="Proteomes" id="UP000580043">
    <property type="component" value="Unassembled WGS sequence"/>
</dbReference>
<sequence>MLSEAGVALALLAGIALAPRLPHLRRRYDTAALQALTRRPDANPGDERLKLELAAWARTGAGNGATLLPWQRPRVPLPLAIRSVEGRHENTLVHFAYRLAGYHQLDERSRLGGLIYRIGVQLRPLLWFAPRRPGTPWDDCWLTAVDAPRLLALARWRPRRPTLIVLDRLQPAEVSRVMEALTHAASLADQPIRVVVLSRDNQAGKTPSQRKAQRKG</sequence>
<dbReference type="AlphaFoldDB" id="A0A848FXP6"/>
<protein>
    <submittedName>
        <fullName evidence="1">Uncharacterized protein</fullName>
    </submittedName>
</protein>
<reference evidence="1 2" key="1">
    <citation type="submission" date="2020-04" db="EMBL/GenBank/DDBJ databases">
        <title>Zoogloea sp. G-4-1-14 isolated from soil.</title>
        <authorList>
            <person name="Dahal R.H."/>
        </authorList>
    </citation>
    <scope>NUCLEOTIDE SEQUENCE [LARGE SCALE GENOMIC DNA]</scope>
    <source>
        <strain evidence="1 2">G-4-1-14</strain>
    </source>
</reference>
<evidence type="ECO:0000313" key="2">
    <source>
        <dbReference type="Proteomes" id="UP000580043"/>
    </source>
</evidence>